<dbReference type="InterPro" id="IPR004090">
    <property type="entry name" value="Chemotax_Me-accpt_rcpt"/>
</dbReference>
<dbReference type="InterPro" id="IPR004089">
    <property type="entry name" value="MCPsignal_dom"/>
</dbReference>
<dbReference type="SMART" id="SM00283">
    <property type="entry name" value="MA"/>
    <property type="match status" value="1"/>
</dbReference>
<dbReference type="PANTHER" id="PTHR32089">
    <property type="entry name" value="METHYL-ACCEPTING CHEMOTAXIS PROTEIN MCPB"/>
    <property type="match status" value="1"/>
</dbReference>
<keyword evidence="6" id="KW-0472">Membrane</keyword>
<protein>
    <submittedName>
        <fullName evidence="9">Methyl-accepting chemotaxis protein</fullName>
    </submittedName>
</protein>
<keyword evidence="1 6" id="KW-0812">Transmembrane</keyword>
<evidence type="ECO:0000256" key="4">
    <source>
        <dbReference type="ARBA" id="ARBA00029447"/>
    </source>
</evidence>
<dbReference type="GO" id="GO:0006935">
    <property type="term" value="P:chemotaxis"/>
    <property type="evidence" value="ECO:0007669"/>
    <property type="project" value="InterPro"/>
</dbReference>
<comment type="caution">
    <text evidence="9">The sequence shown here is derived from an EMBL/GenBank/DDBJ whole genome shotgun (WGS) entry which is preliminary data.</text>
</comment>
<dbReference type="PROSITE" id="PS50111">
    <property type="entry name" value="CHEMOTAXIS_TRANSDUC_2"/>
    <property type="match status" value="1"/>
</dbReference>
<keyword evidence="3 5" id="KW-0807">Transducer</keyword>
<dbReference type="GO" id="GO:0007165">
    <property type="term" value="P:signal transduction"/>
    <property type="evidence" value="ECO:0007669"/>
    <property type="project" value="UniProtKB-KW"/>
</dbReference>
<dbReference type="Gene3D" id="1.10.287.950">
    <property type="entry name" value="Methyl-accepting chemotaxis protein"/>
    <property type="match status" value="1"/>
</dbReference>
<comment type="similarity">
    <text evidence="4">Belongs to the methyl-accepting chemotaxis (MCP) protein family.</text>
</comment>
<dbReference type="PANTHER" id="PTHR32089:SF112">
    <property type="entry name" value="LYSOZYME-LIKE PROTEIN-RELATED"/>
    <property type="match status" value="1"/>
</dbReference>
<gene>
    <name evidence="9" type="ORF">BKA21_002822</name>
</gene>
<evidence type="ECO:0000259" key="7">
    <source>
        <dbReference type="PROSITE" id="PS50111"/>
    </source>
</evidence>
<proteinExistence type="inferred from homology"/>
<organism evidence="9 10">
    <name type="scientific">Cellulomonas oligotrophica</name>
    <dbReference type="NCBI Taxonomy" id="931536"/>
    <lineage>
        <taxon>Bacteria</taxon>
        <taxon>Bacillati</taxon>
        <taxon>Actinomycetota</taxon>
        <taxon>Actinomycetes</taxon>
        <taxon>Micrococcales</taxon>
        <taxon>Cellulomonadaceae</taxon>
        <taxon>Cellulomonas</taxon>
    </lineage>
</organism>
<evidence type="ECO:0000256" key="1">
    <source>
        <dbReference type="ARBA" id="ARBA00022692"/>
    </source>
</evidence>
<evidence type="ECO:0000313" key="10">
    <source>
        <dbReference type="Proteomes" id="UP000577956"/>
    </source>
</evidence>
<evidence type="ECO:0000259" key="8">
    <source>
        <dbReference type="PROSITE" id="PS50885"/>
    </source>
</evidence>
<dbReference type="Proteomes" id="UP000577956">
    <property type="component" value="Unassembled WGS sequence"/>
</dbReference>
<dbReference type="PRINTS" id="PR00260">
    <property type="entry name" value="CHEMTRNSDUCR"/>
</dbReference>
<dbReference type="SUPFAM" id="SSF58104">
    <property type="entry name" value="Methyl-accepting chemotaxis protein (MCP) signaling domain"/>
    <property type="match status" value="1"/>
</dbReference>
<dbReference type="Pfam" id="PF12729">
    <property type="entry name" value="4HB_MCP_1"/>
    <property type="match status" value="1"/>
</dbReference>
<evidence type="ECO:0000256" key="6">
    <source>
        <dbReference type="SAM" id="Phobius"/>
    </source>
</evidence>
<dbReference type="AlphaFoldDB" id="A0A7Y9JXZ3"/>
<dbReference type="InterPro" id="IPR024478">
    <property type="entry name" value="HlyB_4HB_MCP"/>
</dbReference>
<feature type="transmembrane region" description="Helical" evidence="6">
    <location>
        <begin position="21"/>
        <end position="42"/>
    </location>
</feature>
<dbReference type="SMART" id="SM00304">
    <property type="entry name" value="HAMP"/>
    <property type="match status" value="2"/>
</dbReference>
<dbReference type="CDD" id="cd06225">
    <property type="entry name" value="HAMP"/>
    <property type="match status" value="1"/>
</dbReference>
<dbReference type="RefSeq" id="WP_140460670.1">
    <property type="nucleotide sequence ID" value="NZ_BAABFI010000020.1"/>
</dbReference>
<evidence type="ECO:0000313" key="9">
    <source>
        <dbReference type="EMBL" id="NYD87273.1"/>
    </source>
</evidence>
<evidence type="ECO:0000256" key="5">
    <source>
        <dbReference type="PROSITE-ProRule" id="PRU00284"/>
    </source>
</evidence>
<dbReference type="Pfam" id="PF00672">
    <property type="entry name" value="HAMP"/>
    <property type="match status" value="1"/>
</dbReference>
<dbReference type="Pfam" id="PF00015">
    <property type="entry name" value="MCPsignal"/>
    <property type="match status" value="1"/>
</dbReference>
<dbReference type="GO" id="GO:0016020">
    <property type="term" value="C:membrane"/>
    <property type="evidence" value="ECO:0007669"/>
    <property type="project" value="InterPro"/>
</dbReference>
<name>A0A7Y9JXZ3_9CELL</name>
<evidence type="ECO:0000256" key="2">
    <source>
        <dbReference type="ARBA" id="ARBA00022989"/>
    </source>
</evidence>
<dbReference type="GO" id="GO:0004888">
    <property type="term" value="F:transmembrane signaling receptor activity"/>
    <property type="evidence" value="ECO:0007669"/>
    <property type="project" value="InterPro"/>
</dbReference>
<feature type="domain" description="HAMP" evidence="8">
    <location>
        <begin position="223"/>
        <end position="275"/>
    </location>
</feature>
<dbReference type="PROSITE" id="PS50885">
    <property type="entry name" value="HAMP"/>
    <property type="match status" value="1"/>
</dbReference>
<sequence length="538" mass="55380">MSTSLEEPQGRRGTFLRNLSVQTKILSAVGVLAAVAVALGVYSATSLQRTADDTAQLASIQETIAAVRSEIHITQMKARMSLAQIAATDGELQAEWVEKQASNDADMAALMEQYAATPAGESEIWASFVEGFTAWQTARDEQLMPVALAGDPEAYGEVLDTVSQPLIDVYVADLDALTVEITDYMNGVAAAAEARAATAITTLYVSLAIALVAAIALAVVIARGIRGSVTKVRESLDAMAHGNFTVVADVDQEDEIGKMAHSLTQAQAAVRQTLAQVAESAQTVAAAAEELSASSSQVAAGSEETSAQAGVVAAAADEVSRNVSAAAAGAEQMGASIREIAQNATEATRVAQAATAAADTANETVSRLGASSAEIGNVVKLITTIAEQTNLLALNATIEAARAGEAGKGFAVVAGEVKELAQETARATEDIARRVEAIQHDTTGAVGAIGEIGTIIASINDYQLTIASAVEEQTATTNEMSRSVAEAATGSGEIATNIVGVASSAQTSTQVLGQMGTAVSELAQMSEDLRRRVQAFTY</sequence>
<accession>A0A7Y9JXZ3</accession>
<reference evidence="9 10" key="1">
    <citation type="submission" date="2020-07" db="EMBL/GenBank/DDBJ databases">
        <title>Sequencing the genomes of 1000 actinobacteria strains.</title>
        <authorList>
            <person name="Klenk H.-P."/>
        </authorList>
    </citation>
    <scope>NUCLEOTIDE SEQUENCE [LARGE SCALE GENOMIC DNA]</scope>
    <source>
        <strain evidence="9 10">DSM 24482</strain>
    </source>
</reference>
<evidence type="ECO:0000256" key="3">
    <source>
        <dbReference type="ARBA" id="ARBA00023224"/>
    </source>
</evidence>
<dbReference type="InterPro" id="IPR003660">
    <property type="entry name" value="HAMP_dom"/>
</dbReference>
<feature type="transmembrane region" description="Helical" evidence="6">
    <location>
        <begin position="203"/>
        <end position="225"/>
    </location>
</feature>
<keyword evidence="2 6" id="KW-1133">Transmembrane helix</keyword>
<feature type="domain" description="Methyl-accepting transducer" evidence="7">
    <location>
        <begin position="280"/>
        <end position="523"/>
    </location>
</feature>
<dbReference type="EMBL" id="JACCBK010000001">
    <property type="protein sequence ID" value="NYD87273.1"/>
    <property type="molecule type" value="Genomic_DNA"/>
</dbReference>